<evidence type="ECO:0000256" key="1">
    <source>
        <dbReference type="SAM" id="Phobius"/>
    </source>
</evidence>
<feature type="transmembrane region" description="Helical" evidence="1">
    <location>
        <begin position="55"/>
        <end position="79"/>
    </location>
</feature>
<reference evidence="3" key="1">
    <citation type="submission" date="2022-08" db="EMBL/GenBank/DDBJ databases">
        <title>Novel sulfate-reducing endosymbionts in the free-living metamonad Anaeramoeba.</title>
        <authorList>
            <person name="Jerlstrom-Hultqvist J."/>
            <person name="Cepicka I."/>
            <person name="Gallot-Lavallee L."/>
            <person name="Salas-Leiva D."/>
            <person name="Curtis B.A."/>
            <person name="Zahonova K."/>
            <person name="Pipaliya S."/>
            <person name="Dacks J."/>
            <person name="Roger A.J."/>
        </authorList>
    </citation>
    <scope>NUCLEOTIDE SEQUENCE</scope>
    <source>
        <strain evidence="3">Schooner1</strain>
    </source>
</reference>
<comment type="caution">
    <text evidence="2">The sequence shown here is derived from an EMBL/GenBank/DDBJ whole genome shotgun (WGS) entry which is preliminary data.</text>
</comment>
<evidence type="ECO:0000313" key="5">
    <source>
        <dbReference type="Proteomes" id="UP001150062"/>
    </source>
</evidence>
<proteinExistence type="predicted"/>
<keyword evidence="5" id="KW-1185">Reference proteome</keyword>
<accession>A0AAV7ZTN5</accession>
<keyword evidence="1" id="KW-0472">Membrane</keyword>
<feature type="transmembrane region" description="Helical" evidence="1">
    <location>
        <begin position="99"/>
        <end position="122"/>
    </location>
</feature>
<dbReference type="AlphaFoldDB" id="A0AAV7ZTN5"/>
<evidence type="ECO:0000313" key="2">
    <source>
        <dbReference type="EMBL" id="KAJ3443992.1"/>
    </source>
</evidence>
<dbReference type="EMBL" id="JAOAOG010000231">
    <property type="protein sequence ID" value="KAJ6239028.1"/>
    <property type="molecule type" value="Genomic_DNA"/>
</dbReference>
<name>A0AAV7ZTN5_9EUKA</name>
<keyword evidence="1" id="KW-1133">Transmembrane helix</keyword>
<gene>
    <name evidence="2" type="ORF">M0812_09841</name>
    <name evidence="3" type="ORF">M0813_25611</name>
</gene>
<dbReference type="EMBL" id="JANTQA010000023">
    <property type="protein sequence ID" value="KAJ3443992.1"/>
    <property type="molecule type" value="Genomic_DNA"/>
</dbReference>
<feature type="transmembrane region" description="Helical" evidence="1">
    <location>
        <begin position="12"/>
        <end position="34"/>
    </location>
</feature>
<dbReference type="Proteomes" id="UP001150062">
    <property type="component" value="Unassembled WGS sequence"/>
</dbReference>
<sequence length="163" mass="19393">MANSWNTNNFHIGNYLVAMILYFVLSIFSIYYIYKVRKVIKSYHIEIKKLQQIKNSLLLISIISSIYLSQAIYGFFAIIHKNVIDSWANKKFNNENQKYYGFLFAWLTITEIFPNFMIWTVFHLSLIRTKHQLYKPLHSSQIEVFSDEEFSDSDFDSSPDLFD</sequence>
<keyword evidence="1" id="KW-0812">Transmembrane</keyword>
<organism evidence="2 4">
    <name type="scientific">Anaeramoeba flamelloides</name>
    <dbReference type="NCBI Taxonomy" id="1746091"/>
    <lineage>
        <taxon>Eukaryota</taxon>
        <taxon>Metamonada</taxon>
        <taxon>Anaeramoebidae</taxon>
        <taxon>Anaeramoeba</taxon>
    </lineage>
</organism>
<protein>
    <submittedName>
        <fullName evidence="2">Integral membrane protein</fullName>
    </submittedName>
</protein>
<evidence type="ECO:0000313" key="4">
    <source>
        <dbReference type="Proteomes" id="UP001146793"/>
    </source>
</evidence>
<dbReference type="Proteomes" id="UP001146793">
    <property type="component" value="Unassembled WGS sequence"/>
</dbReference>
<reference evidence="2" key="2">
    <citation type="submission" date="2022-08" db="EMBL/GenBank/DDBJ databases">
        <title>Novel sulphate-reducing endosymbionts in the free-living metamonad Anaeramoeba.</title>
        <authorList>
            <person name="Jerlstrom-Hultqvist J."/>
            <person name="Cepicka I."/>
            <person name="Gallot-Lavallee L."/>
            <person name="Salas-Leiva D."/>
            <person name="Curtis B.A."/>
            <person name="Zahonova K."/>
            <person name="Pipaliya S."/>
            <person name="Dacks J."/>
            <person name="Roger A.J."/>
        </authorList>
    </citation>
    <scope>NUCLEOTIDE SEQUENCE</scope>
    <source>
        <strain evidence="2">Busselton2</strain>
    </source>
</reference>
<evidence type="ECO:0000313" key="3">
    <source>
        <dbReference type="EMBL" id="KAJ6239028.1"/>
    </source>
</evidence>